<dbReference type="OrthoDB" id="411145at2759"/>
<dbReference type="AlphaFoldDB" id="A0A136JFW3"/>
<sequence length="463" mass="51559">MAADPARVAAALLARCNATGALELVSCRKVQTLWAGYGFICEVKAVRKTPDGREEQVPLILKLISPPPQQTKTESDEGHLRKMLSYEVERYFYSTIAPSLRERDGVAVAECWATTATPMTSPASTTAAEQKDGVQDPALHGVLAILMTDLRIEFPISGEKRSELSERQVHAAIDWLARFHGSTWARSRTEKLGELVLPPLEEAERRRAKSTGTIGSRVWLNGGYTYLATRRKEFSSLLDQLDEDDEDEDEWASALCRPLGNPQKGSPASGGKEPPCVAEMVARVLAPSGERDCETLIHGDVKSENLFTTAGHERVAFFDFQYVGLGLGVCDLAKLFTCSVPLHLLVGGPAEKNRRQASAVIEHEMGMEKGEEVLLRRYHDLLLAVEATPQGTQGTQGKKVYDWDLFVRHWETALVDWHRFQVSWGQWGNVDWLEARVRAVLRDEGWRAWLRDAFDESCSKPAS</sequence>
<gene>
    <name evidence="2" type="ORF">Micbo1qcDRAFT_30592</name>
</gene>
<dbReference type="SUPFAM" id="SSF56112">
    <property type="entry name" value="Protein kinase-like (PK-like)"/>
    <property type="match status" value="1"/>
</dbReference>
<feature type="domain" description="Aminoglycoside phosphotransferase" evidence="1">
    <location>
        <begin position="136"/>
        <end position="336"/>
    </location>
</feature>
<proteinExistence type="predicted"/>
<protein>
    <recommendedName>
        <fullName evidence="1">Aminoglycoside phosphotransferase domain-containing protein</fullName>
    </recommendedName>
</protein>
<name>A0A136JFW3_9PEZI</name>
<dbReference type="Pfam" id="PF01636">
    <property type="entry name" value="APH"/>
    <property type="match status" value="1"/>
</dbReference>
<dbReference type="EMBL" id="KQ964246">
    <property type="protein sequence ID" value="KXJ96040.1"/>
    <property type="molecule type" value="Genomic_DNA"/>
</dbReference>
<evidence type="ECO:0000313" key="2">
    <source>
        <dbReference type="EMBL" id="KXJ96040.1"/>
    </source>
</evidence>
<dbReference type="PANTHER" id="PTHR11012">
    <property type="entry name" value="PROTEIN KINASE-LIKE DOMAIN-CONTAINING"/>
    <property type="match status" value="1"/>
</dbReference>
<dbReference type="InParanoid" id="A0A136JFW3"/>
<dbReference type="Proteomes" id="UP000070501">
    <property type="component" value="Unassembled WGS sequence"/>
</dbReference>
<keyword evidence="3" id="KW-1185">Reference proteome</keyword>
<dbReference type="InterPro" id="IPR002575">
    <property type="entry name" value="Aminoglycoside_PTrfase"/>
</dbReference>
<evidence type="ECO:0000259" key="1">
    <source>
        <dbReference type="Pfam" id="PF01636"/>
    </source>
</evidence>
<organism evidence="2 3">
    <name type="scientific">Microdochium bolleyi</name>
    <dbReference type="NCBI Taxonomy" id="196109"/>
    <lineage>
        <taxon>Eukaryota</taxon>
        <taxon>Fungi</taxon>
        <taxon>Dikarya</taxon>
        <taxon>Ascomycota</taxon>
        <taxon>Pezizomycotina</taxon>
        <taxon>Sordariomycetes</taxon>
        <taxon>Xylariomycetidae</taxon>
        <taxon>Xylariales</taxon>
        <taxon>Microdochiaceae</taxon>
        <taxon>Microdochium</taxon>
    </lineage>
</organism>
<evidence type="ECO:0000313" key="3">
    <source>
        <dbReference type="Proteomes" id="UP000070501"/>
    </source>
</evidence>
<dbReference type="InterPro" id="IPR011009">
    <property type="entry name" value="Kinase-like_dom_sf"/>
</dbReference>
<accession>A0A136JFW3</accession>
<dbReference type="PANTHER" id="PTHR11012:SF30">
    <property type="entry name" value="PROTEIN KINASE-LIKE DOMAIN-CONTAINING"/>
    <property type="match status" value="1"/>
</dbReference>
<reference evidence="3" key="1">
    <citation type="submission" date="2016-02" db="EMBL/GenBank/DDBJ databases">
        <title>Draft genome sequence of Microdochium bolleyi, a fungal endophyte of beachgrass.</title>
        <authorList>
            <consortium name="DOE Joint Genome Institute"/>
            <person name="David A.S."/>
            <person name="May G."/>
            <person name="Haridas S."/>
            <person name="Lim J."/>
            <person name="Wang M."/>
            <person name="Labutti K."/>
            <person name="Lipzen A."/>
            <person name="Barry K."/>
            <person name="Grigoriev I.V."/>
        </authorList>
    </citation>
    <scope>NUCLEOTIDE SEQUENCE [LARGE SCALE GENOMIC DNA]</scope>
    <source>
        <strain evidence="3">J235TASD1</strain>
    </source>
</reference>
<dbReference type="STRING" id="196109.A0A136JFW3"/>
<dbReference type="Gene3D" id="3.90.1200.10">
    <property type="match status" value="1"/>
</dbReference>